<feature type="domain" description="RING-type" evidence="14">
    <location>
        <begin position="55"/>
        <end position="95"/>
    </location>
</feature>
<dbReference type="OrthoDB" id="3838338at2759"/>
<dbReference type="SMART" id="SM00355">
    <property type="entry name" value="ZnF_C2H2"/>
    <property type="match status" value="4"/>
</dbReference>
<comment type="catalytic activity">
    <reaction evidence="1">
        <text>S-ubiquitinyl-[E2 ubiquitin-conjugating enzyme]-L-cysteine + [acceptor protein]-L-lysine = [E2 ubiquitin-conjugating enzyme]-L-cysteine + N(6)-ubiquitinyl-[acceptor protein]-L-lysine.</text>
        <dbReference type="EC" id="2.3.2.27"/>
    </reaction>
</comment>
<dbReference type="InterPro" id="IPR041888">
    <property type="entry name" value="RING-HC_ZNF598/HEL2"/>
</dbReference>
<dbReference type="InterPro" id="IPR013083">
    <property type="entry name" value="Znf_RING/FYVE/PHD"/>
</dbReference>
<dbReference type="GO" id="GO:0072344">
    <property type="term" value="P:rescue of stalled ribosome"/>
    <property type="evidence" value="ECO:0007669"/>
    <property type="project" value="InterPro"/>
</dbReference>
<keyword evidence="16" id="KW-1185">Reference proteome</keyword>
<dbReference type="KEGG" id="tgb:HG536_0A06510"/>
<evidence type="ECO:0000256" key="4">
    <source>
        <dbReference type="ARBA" id="ARBA00012483"/>
    </source>
</evidence>
<evidence type="ECO:0000256" key="11">
    <source>
        <dbReference type="ARBA" id="ARBA00035113"/>
    </source>
</evidence>
<keyword evidence="9 12" id="KW-0863">Zinc-finger</keyword>
<dbReference type="Proteomes" id="UP000515788">
    <property type="component" value="Chromosome 1"/>
</dbReference>
<feature type="compositionally biased region" description="Low complexity" evidence="13">
    <location>
        <begin position="546"/>
        <end position="556"/>
    </location>
</feature>
<evidence type="ECO:0000313" key="15">
    <source>
        <dbReference type="EMBL" id="QLL30836.1"/>
    </source>
</evidence>
<feature type="region of interest" description="Disordered" evidence="13">
    <location>
        <begin position="1"/>
        <end position="46"/>
    </location>
</feature>
<dbReference type="PANTHER" id="PTHR22938:SF0">
    <property type="entry name" value="E3 UBIQUITIN-PROTEIN LIGASE ZNF598"/>
    <property type="match status" value="1"/>
</dbReference>
<proteinExistence type="inferred from homology"/>
<evidence type="ECO:0000256" key="3">
    <source>
        <dbReference type="ARBA" id="ARBA00004906"/>
    </source>
</evidence>
<dbReference type="InterPro" id="IPR057634">
    <property type="entry name" value="PAH_ZNF598/HEL2"/>
</dbReference>
<evidence type="ECO:0000256" key="6">
    <source>
        <dbReference type="ARBA" id="ARBA00022553"/>
    </source>
</evidence>
<dbReference type="GO" id="GO:0008270">
    <property type="term" value="F:zinc ion binding"/>
    <property type="evidence" value="ECO:0007669"/>
    <property type="project" value="UniProtKB-KW"/>
</dbReference>
<dbReference type="GO" id="GO:0043022">
    <property type="term" value="F:ribosome binding"/>
    <property type="evidence" value="ECO:0007669"/>
    <property type="project" value="TreeGrafter"/>
</dbReference>
<dbReference type="EC" id="2.3.2.27" evidence="4"/>
<dbReference type="GeneID" id="59323933"/>
<feature type="compositionally biased region" description="Basic and acidic residues" evidence="13">
    <location>
        <begin position="587"/>
        <end position="600"/>
    </location>
</feature>
<organism evidence="15 16">
    <name type="scientific">Torulaspora globosa</name>
    <dbReference type="NCBI Taxonomy" id="48254"/>
    <lineage>
        <taxon>Eukaryota</taxon>
        <taxon>Fungi</taxon>
        <taxon>Dikarya</taxon>
        <taxon>Ascomycota</taxon>
        <taxon>Saccharomycotina</taxon>
        <taxon>Saccharomycetes</taxon>
        <taxon>Saccharomycetales</taxon>
        <taxon>Saccharomycetaceae</taxon>
        <taxon>Torulaspora</taxon>
    </lineage>
</organism>
<keyword evidence="7" id="KW-0808">Transferase</keyword>
<evidence type="ECO:0000313" key="16">
    <source>
        <dbReference type="Proteomes" id="UP000515788"/>
    </source>
</evidence>
<dbReference type="GO" id="GO:0005737">
    <property type="term" value="C:cytoplasm"/>
    <property type="evidence" value="ECO:0007669"/>
    <property type="project" value="UniProtKB-SubCell"/>
</dbReference>
<evidence type="ECO:0000256" key="12">
    <source>
        <dbReference type="PROSITE-ProRule" id="PRU00175"/>
    </source>
</evidence>
<comment type="similarity">
    <text evidence="11">Belongs to the ZNF598/HEL2 family.</text>
</comment>
<evidence type="ECO:0000256" key="10">
    <source>
        <dbReference type="ARBA" id="ARBA00022833"/>
    </source>
</evidence>
<dbReference type="CDD" id="cd16615">
    <property type="entry name" value="RING-HC_ZNF598"/>
    <property type="match status" value="1"/>
</dbReference>
<dbReference type="InterPro" id="IPR044288">
    <property type="entry name" value="ZNF598/HEL2"/>
</dbReference>
<evidence type="ECO:0000259" key="14">
    <source>
        <dbReference type="PROSITE" id="PS50089"/>
    </source>
</evidence>
<dbReference type="GO" id="GO:0061630">
    <property type="term" value="F:ubiquitin protein ligase activity"/>
    <property type="evidence" value="ECO:0007669"/>
    <property type="project" value="UniProtKB-EC"/>
</dbReference>
<evidence type="ECO:0000256" key="1">
    <source>
        <dbReference type="ARBA" id="ARBA00000900"/>
    </source>
</evidence>
<dbReference type="PANTHER" id="PTHR22938">
    <property type="entry name" value="ZINC FINGER PROTEIN 598"/>
    <property type="match status" value="1"/>
</dbReference>
<keyword evidence="10" id="KW-0862">Zinc</keyword>
<dbReference type="RefSeq" id="XP_037137511.1">
    <property type="nucleotide sequence ID" value="XM_037281616.1"/>
</dbReference>
<dbReference type="Pfam" id="PF23202">
    <property type="entry name" value="PAH_ZNF598"/>
    <property type="match status" value="1"/>
</dbReference>
<dbReference type="SUPFAM" id="SSF57850">
    <property type="entry name" value="RING/U-box"/>
    <property type="match status" value="1"/>
</dbReference>
<evidence type="ECO:0000256" key="9">
    <source>
        <dbReference type="ARBA" id="ARBA00022771"/>
    </source>
</evidence>
<evidence type="ECO:0000256" key="13">
    <source>
        <dbReference type="SAM" id="MobiDB-lite"/>
    </source>
</evidence>
<feature type="compositionally biased region" description="Low complexity" evidence="13">
    <location>
        <begin position="335"/>
        <end position="350"/>
    </location>
</feature>
<dbReference type="Pfam" id="PF23230">
    <property type="entry name" value="zf-C2H2_13"/>
    <property type="match status" value="1"/>
</dbReference>
<dbReference type="GO" id="GO:0016567">
    <property type="term" value="P:protein ubiquitination"/>
    <property type="evidence" value="ECO:0007669"/>
    <property type="project" value="TreeGrafter"/>
</dbReference>
<keyword evidence="8" id="KW-0479">Metal-binding</keyword>
<comment type="subcellular location">
    <subcellularLocation>
        <location evidence="2">Cytoplasm</location>
    </subcellularLocation>
</comment>
<feature type="region of interest" description="Disordered" evidence="13">
    <location>
        <begin position="471"/>
        <end position="623"/>
    </location>
</feature>
<evidence type="ECO:0000256" key="5">
    <source>
        <dbReference type="ARBA" id="ARBA00022490"/>
    </source>
</evidence>
<dbReference type="Gene3D" id="3.30.40.10">
    <property type="entry name" value="Zinc/RING finger domain, C3HC4 (zinc finger)"/>
    <property type="match status" value="1"/>
</dbReference>
<dbReference type="InterPro" id="IPR056437">
    <property type="entry name" value="Znf-C2H2_ZNF598/HEL2"/>
</dbReference>
<sequence length="630" mass="71157">MSAESKTLPQSNFRRAQGSQFTAGSKSRKQARNRPSEGKKSHEGGDGVDEDGDLCLICADKLTYVALSACSHKTCYRCAFRQRALYEKKTCLICRTENDSLTFTDQLDKEFVDIKVFTDHDEKYGINFTSHEIAETTLGLLKYYCSLCPQGEREDFGSFKKYNEHLRVKHSKNICMICASHKHAFPTELKIYTPNQLRNHQSKGDSKGFKGHPMCAFCSGKRFYSDDELYLHMRHQHEKCHICDRIDPSSPQYFRDYDQLFDHFKNCHYICTVQTCLDNKFVVFADELELQAHILKEHGDIIRGKPRLFQSELSTFMSAPSRVITENNTLNNGFSSASSVSSRRSSPAVPNEGVREKKLRLEERAKYYLGNSQSEFETFERFNEDYDKNRLSARGLFDAYKRLFSSPEADVYLLVHNLAETYSPNTSKFKELNSIYEAHEARNARKNELPSLSRDPSSSTNIVNGVWSANNNSVSTSHGRNVNTMNLPTLKSPPANHDPFSLPYRTHSYKNLSTPKRSSPLPVVKKAPADSSVVVTPKYLENRQKSSSSSSLSSGSANKLAGLDLPSLPTPKPKVYIPPVNRPNLPDPKKWGQKPEKSLDAADSASELNTGSSSTKKKGKQKQLLFHIGI</sequence>
<feature type="region of interest" description="Disordered" evidence="13">
    <location>
        <begin position="334"/>
        <end position="354"/>
    </location>
</feature>
<dbReference type="InterPro" id="IPR013087">
    <property type="entry name" value="Znf_C2H2_type"/>
</dbReference>
<feature type="compositionally biased region" description="Polar residues" evidence="13">
    <location>
        <begin position="471"/>
        <end position="489"/>
    </location>
</feature>
<dbReference type="EMBL" id="CP059246">
    <property type="protein sequence ID" value="QLL30836.1"/>
    <property type="molecule type" value="Genomic_DNA"/>
</dbReference>
<keyword evidence="5" id="KW-0963">Cytoplasm</keyword>
<name>A0A7G3ZBF0_9SACH</name>
<dbReference type="Pfam" id="PF25447">
    <property type="entry name" value="RING_ZNF598"/>
    <property type="match status" value="1"/>
</dbReference>
<evidence type="ECO:0000256" key="2">
    <source>
        <dbReference type="ARBA" id="ARBA00004496"/>
    </source>
</evidence>
<dbReference type="AlphaFoldDB" id="A0A7G3ZBF0"/>
<feature type="compositionally biased region" description="Polar residues" evidence="13">
    <location>
        <begin position="1"/>
        <end position="25"/>
    </location>
</feature>
<accession>A0A7G3ZBF0</accession>
<gene>
    <name evidence="15" type="ORF">HG536_0A06510</name>
</gene>
<feature type="compositionally biased region" description="Basic and acidic residues" evidence="13">
    <location>
        <begin position="34"/>
        <end position="45"/>
    </location>
</feature>
<evidence type="ECO:0000256" key="8">
    <source>
        <dbReference type="ARBA" id="ARBA00022723"/>
    </source>
</evidence>
<keyword evidence="6" id="KW-0597">Phosphoprotein</keyword>
<dbReference type="InterPro" id="IPR001841">
    <property type="entry name" value="Znf_RING"/>
</dbReference>
<evidence type="ECO:0000256" key="7">
    <source>
        <dbReference type="ARBA" id="ARBA00022679"/>
    </source>
</evidence>
<comment type="pathway">
    <text evidence="3">Protein modification; protein ubiquitination.</text>
</comment>
<reference evidence="15 16" key="1">
    <citation type="submission" date="2020-06" db="EMBL/GenBank/DDBJ databases">
        <title>The yeast mating-type switching endonuclease HO is a domesticated member of an unorthodox homing genetic element family.</title>
        <authorList>
            <person name="Coughlan A.Y."/>
            <person name="Lombardi L."/>
            <person name="Braun-Galleani S."/>
            <person name="Martos A.R."/>
            <person name="Galeote V."/>
            <person name="Bigey F."/>
            <person name="Dequin S."/>
            <person name="Byrne K.P."/>
            <person name="Wolfe K.H."/>
        </authorList>
    </citation>
    <scope>NUCLEOTIDE SEQUENCE [LARGE SCALE GENOMIC DNA]</scope>
    <source>
        <strain evidence="15 16">CBS764</strain>
    </source>
</reference>
<protein>
    <recommendedName>
        <fullName evidence="4">RING-type E3 ubiquitin transferase</fullName>
        <ecNumber evidence="4">2.3.2.27</ecNumber>
    </recommendedName>
</protein>
<dbReference type="PROSITE" id="PS50089">
    <property type="entry name" value="ZF_RING_2"/>
    <property type="match status" value="1"/>
</dbReference>